<dbReference type="Pfam" id="PF05506">
    <property type="entry name" value="PLipase_C_C"/>
    <property type="match status" value="2"/>
</dbReference>
<proteinExistence type="inferred from homology"/>
<organism evidence="6 7">
    <name type="scientific">Paraburkholderia agricolaris</name>
    <dbReference type="NCBI Taxonomy" id="2152888"/>
    <lineage>
        <taxon>Bacteria</taxon>
        <taxon>Pseudomonadati</taxon>
        <taxon>Pseudomonadota</taxon>
        <taxon>Betaproteobacteria</taxon>
        <taxon>Burkholderiales</taxon>
        <taxon>Burkholderiaceae</taxon>
        <taxon>Paraburkholderia</taxon>
    </lineage>
</organism>
<dbReference type="Gene3D" id="3.40.720.10">
    <property type="entry name" value="Alkaline Phosphatase, subunit A"/>
    <property type="match status" value="2"/>
</dbReference>
<evidence type="ECO:0000259" key="5">
    <source>
        <dbReference type="Pfam" id="PF05506"/>
    </source>
</evidence>
<dbReference type="InterPro" id="IPR017850">
    <property type="entry name" value="Alkaline_phosphatase_core_sf"/>
</dbReference>
<comment type="similarity">
    <text evidence="1">Belongs to the bacterial phospholipase C family.</text>
</comment>
<feature type="chain" id="PRO_5045538509" description="phospholipase C" evidence="4">
    <location>
        <begin position="21"/>
        <end position="723"/>
    </location>
</feature>
<dbReference type="Proteomes" id="UP001629249">
    <property type="component" value="Unassembled WGS sequence"/>
</dbReference>
<name>A0ABW8ZL32_9BURK</name>
<dbReference type="InterPro" id="IPR008475">
    <property type="entry name" value="PLipase_C_C"/>
</dbReference>
<keyword evidence="3" id="KW-0378">Hydrolase</keyword>
<protein>
    <recommendedName>
        <fullName evidence="2">phospholipase C</fullName>
        <ecNumber evidence="2">3.1.4.3</ecNumber>
    </recommendedName>
</protein>
<evidence type="ECO:0000256" key="4">
    <source>
        <dbReference type="SAM" id="SignalP"/>
    </source>
</evidence>
<dbReference type="NCBIfam" id="TIGR03396">
    <property type="entry name" value="PC_PLC"/>
    <property type="match status" value="1"/>
</dbReference>
<feature type="domain" description="Bacterial phospholipase C C-terminal" evidence="5">
    <location>
        <begin position="527"/>
        <end position="617"/>
    </location>
</feature>
<dbReference type="PROSITE" id="PS51318">
    <property type="entry name" value="TAT"/>
    <property type="match status" value="1"/>
</dbReference>
<dbReference type="InterPro" id="IPR007312">
    <property type="entry name" value="Phosphoesterase"/>
</dbReference>
<gene>
    <name evidence="6" type="ORF">PQR66_09735</name>
</gene>
<keyword evidence="7" id="KW-1185">Reference proteome</keyword>
<dbReference type="PANTHER" id="PTHR31956">
    <property type="entry name" value="NON-SPECIFIC PHOSPHOLIPASE C4-RELATED"/>
    <property type="match status" value="1"/>
</dbReference>
<evidence type="ECO:0000256" key="2">
    <source>
        <dbReference type="ARBA" id="ARBA00012018"/>
    </source>
</evidence>
<keyword evidence="4" id="KW-0732">Signal</keyword>
<evidence type="ECO:0000256" key="3">
    <source>
        <dbReference type="ARBA" id="ARBA00022801"/>
    </source>
</evidence>
<comment type="caution">
    <text evidence="6">The sequence shown here is derived from an EMBL/GenBank/DDBJ whole genome shotgun (WGS) entry which is preliminary data.</text>
</comment>
<evidence type="ECO:0000313" key="7">
    <source>
        <dbReference type="Proteomes" id="UP001629249"/>
    </source>
</evidence>
<dbReference type="EMBL" id="JAQQFN010000006">
    <property type="protein sequence ID" value="MFL9883305.1"/>
    <property type="molecule type" value="Genomic_DNA"/>
</dbReference>
<dbReference type="EC" id="3.1.4.3" evidence="2"/>
<dbReference type="RefSeq" id="WP_408327672.1">
    <property type="nucleotide sequence ID" value="NZ_JAQQFH010000005.1"/>
</dbReference>
<dbReference type="Pfam" id="PF04185">
    <property type="entry name" value="Phosphoesterase"/>
    <property type="match status" value="1"/>
</dbReference>
<evidence type="ECO:0000256" key="1">
    <source>
        <dbReference type="ARBA" id="ARBA00009717"/>
    </source>
</evidence>
<sequence length="723" mass="78064">MIRMNRRTFLHAAAAGAALSAFPPAIQRALAIPANNATGTINDVEHVVIFMQENRSFDHYFGTLPGVRGYSDRFTIPMASGNPVWIQQGTSGTVQPYHLDPALGNGLYVGGAHSWSDQQAAWDGGRMSAWPKAKSIAASMGYLEQNDLSFHSALANAFTLCDGYHTSTHTGTFPNRIFLWSGTNGANVVGHSVTSNTSWGYTVSGNTIGSSSTGLPWTTYPERLQAAGVSWKVYQNPTNNSNNNQLGAFASYRAAVQTMVAKGYTVNTPYSSPVMEPISPLLKGVGNTMPDGGYLQAFADDIAAGTLPQVSWIVAPAAYSEHPISSIPNQGAWYIQTLLDMLTANPDIWSRTVLLIPYDENDCFFDHAPPPDPPWRNSDGTYMGKSTVDISSEYFTMPHLPFDADSTLPDGRPFGAAARVPMLVVSPWSAGGWVNSQVFDHTSTLRFLEQRFGVVEENISPWRRTVFGDLTSCFNFSNPNSATPTLVAAPTKAQADATYSQQQAAAGVPVPTVGSVPLPTQQLTSRPSRALPYRLHTSSNVDTKDGTVWLTFSNTGTQGAVFHVYDRLNLAAYPRRYTVEAGKEIADSWNVAANAPAGQYSLWVLGPNGYHRLFEGNATTVASGPNPEVRVCYDHDNNAVYLTIMNAGNASAQVTVTSNAYRSDGPWVYAVAAGMQVEPYWTLSQSGGWYDFTVSAAGQFVRRFAGRLETGRDGISDPAMGVG</sequence>
<feature type="signal peptide" evidence="4">
    <location>
        <begin position="1"/>
        <end position="20"/>
    </location>
</feature>
<dbReference type="PANTHER" id="PTHR31956:SF1">
    <property type="entry name" value="NON-SPECIFIC PHOSPHOLIPASE C1"/>
    <property type="match status" value="1"/>
</dbReference>
<evidence type="ECO:0000313" key="6">
    <source>
        <dbReference type="EMBL" id="MFL9883305.1"/>
    </source>
</evidence>
<accession>A0ABW8ZL32</accession>
<feature type="domain" description="Bacterial phospholipase C C-terminal" evidence="5">
    <location>
        <begin position="627"/>
        <end position="707"/>
    </location>
</feature>
<dbReference type="InterPro" id="IPR017767">
    <property type="entry name" value="PC-PLC"/>
</dbReference>
<dbReference type="InterPro" id="IPR006311">
    <property type="entry name" value="TAT_signal"/>
</dbReference>
<reference evidence="6 7" key="1">
    <citation type="journal article" date="2024" name="Chem. Sci.">
        <title>Discovery of megapolipeptins by genome mining of a Burkholderiales bacteria collection.</title>
        <authorList>
            <person name="Paulo B.S."/>
            <person name="Recchia M.J.J."/>
            <person name="Lee S."/>
            <person name="Fergusson C.H."/>
            <person name="Romanowski S.B."/>
            <person name="Hernandez A."/>
            <person name="Krull N."/>
            <person name="Liu D.Y."/>
            <person name="Cavanagh H."/>
            <person name="Bos A."/>
            <person name="Gray C.A."/>
            <person name="Murphy B.T."/>
            <person name="Linington R.G."/>
            <person name="Eustaquio A.S."/>
        </authorList>
    </citation>
    <scope>NUCLEOTIDE SEQUENCE [LARGE SCALE GENOMIC DNA]</scope>
    <source>
        <strain evidence="6 7">RL16-012-BIC-B</strain>
    </source>
</reference>